<organism evidence="1 2">
    <name type="scientific">Candidatus Entotheonella gemina</name>
    <dbReference type="NCBI Taxonomy" id="1429439"/>
    <lineage>
        <taxon>Bacteria</taxon>
        <taxon>Pseudomonadati</taxon>
        <taxon>Nitrospinota/Tectimicrobiota group</taxon>
        <taxon>Candidatus Tectimicrobiota</taxon>
        <taxon>Candidatus Entotheonellia</taxon>
        <taxon>Candidatus Entotheonellales</taxon>
        <taxon>Candidatus Entotheonellaceae</taxon>
        <taxon>Candidatus Entotheonella</taxon>
    </lineage>
</organism>
<keyword evidence="2" id="KW-1185">Reference proteome</keyword>
<dbReference type="AlphaFoldDB" id="W4M948"/>
<dbReference type="SUPFAM" id="SSF51735">
    <property type="entry name" value="NAD(P)-binding Rossmann-fold domains"/>
    <property type="match status" value="1"/>
</dbReference>
<protein>
    <submittedName>
        <fullName evidence="1">Uncharacterized protein</fullName>
    </submittedName>
</protein>
<dbReference type="EMBL" id="AZHX01000774">
    <property type="protein sequence ID" value="ETX06152.1"/>
    <property type="molecule type" value="Genomic_DNA"/>
</dbReference>
<dbReference type="HOGENOM" id="CLU_2300657_0_0_7"/>
<accession>W4M948</accession>
<dbReference type="InterPro" id="IPR036291">
    <property type="entry name" value="NAD(P)-bd_dom_sf"/>
</dbReference>
<dbReference type="Proteomes" id="UP000019140">
    <property type="component" value="Unassembled WGS sequence"/>
</dbReference>
<sequence length="100" mass="10978">MTALSNAKLPALTNAKPFSYDRASLRSAIVLVGVGNFHRAHQAVYLDDVFDTGRHHDWAISGTGVISADEAMHGWWHHQTGFPPRAAVYAIATAPRWVAR</sequence>
<comment type="caution">
    <text evidence="1">The sequence shown here is derived from an EMBL/GenBank/DDBJ whole genome shotgun (WGS) entry which is preliminary data.</text>
</comment>
<reference evidence="1 2" key="1">
    <citation type="journal article" date="2014" name="Nature">
        <title>An environmental bacterial taxon with a large and distinct metabolic repertoire.</title>
        <authorList>
            <person name="Wilson M.C."/>
            <person name="Mori T."/>
            <person name="Ruckert C."/>
            <person name="Uria A.R."/>
            <person name="Helf M.J."/>
            <person name="Takada K."/>
            <person name="Gernert C."/>
            <person name="Steffens U.A."/>
            <person name="Heycke N."/>
            <person name="Schmitt S."/>
            <person name="Rinke C."/>
            <person name="Helfrich E.J."/>
            <person name="Brachmann A.O."/>
            <person name="Gurgui C."/>
            <person name="Wakimoto T."/>
            <person name="Kracht M."/>
            <person name="Crusemann M."/>
            <person name="Hentschel U."/>
            <person name="Abe I."/>
            <person name="Matsunaga S."/>
            <person name="Kalinowski J."/>
            <person name="Takeyama H."/>
            <person name="Piel J."/>
        </authorList>
    </citation>
    <scope>NUCLEOTIDE SEQUENCE [LARGE SCALE GENOMIC DNA]</scope>
    <source>
        <strain evidence="2">TSY2</strain>
    </source>
</reference>
<proteinExistence type="predicted"/>
<gene>
    <name evidence="1" type="ORF">ETSY2_18870</name>
</gene>
<name>W4M948_9BACT</name>
<evidence type="ECO:0000313" key="1">
    <source>
        <dbReference type="EMBL" id="ETX06152.1"/>
    </source>
</evidence>
<dbReference type="Gene3D" id="3.40.50.720">
    <property type="entry name" value="NAD(P)-binding Rossmann-like Domain"/>
    <property type="match status" value="1"/>
</dbReference>
<evidence type="ECO:0000313" key="2">
    <source>
        <dbReference type="Proteomes" id="UP000019140"/>
    </source>
</evidence>